<gene>
    <name evidence="1" type="ORF">GCM10023258_19550</name>
</gene>
<evidence type="ECO:0000313" key="1">
    <source>
        <dbReference type="EMBL" id="GAA5026085.1"/>
    </source>
</evidence>
<evidence type="ECO:0000313" key="2">
    <source>
        <dbReference type="Proteomes" id="UP001500427"/>
    </source>
</evidence>
<name>A0ABP9JB18_9MICO</name>
<dbReference type="EMBL" id="BAABIW010000014">
    <property type="protein sequence ID" value="GAA5026085.1"/>
    <property type="molecule type" value="Genomic_DNA"/>
</dbReference>
<reference evidence="2" key="1">
    <citation type="journal article" date="2019" name="Int. J. Syst. Evol. Microbiol.">
        <title>The Global Catalogue of Microorganisms (GCM) 10K type strain sequencing project: providing services to taxonomists for standard genome sequencing and annotation.</title>
        <authorList>
            <consortium name="The Broad Institute Genomics Platform"/>
            <consortium name="The Broad Institute Genome Sequencing Center for Infectious Disease"/>
            <person name="Wu L."/>
            <person name="Ma J."/>
        </authorList>
    </citation>
    <scope>NUCLEOTIDE SEQUENCE [LARGE SCALE GENOMIC DNA]</scope>
    <source>
        <strain evidence="2">JCM 17687</strain>
    </source>
</reference>
<proteinExistence type="predicted"/>
<sequence>MTVPRANSTEGLSVGYRIGYRLRMIGLTVFGPAQLGEGNDPKARLERERAARVARARAARTAPED</sequence>
<dbReference type="Proteomes" id="UP001500427">
    <property type="component" value="Unassembled WGS sequence"/>
</dbReference>
<protein>
    <submittedName>
        <fullName evidence="1">Uncharacterized protein</fullName>
    </submittedName>
</protein>
<keyword evidence="2" id="KW-1185">Reference proteome</keyword>
<comment type="caution">
    <text evidence="1">The sequence shown here is derived from an EMBL/GenBank/DDBJ whole genome shotgun (WGS) entry which is preliminary data.</text>
</comment>
<accession>A0ABP9JB18</accession>
<organism evidence="1 2">
    <name type="scientific">Terrabacter aeriphilus</name>
    <dbReference type="NCBI Taxonomy" id="515662"/>
    <lineage>
        <taxon>Bacteria</taxon>
        <taxon>Bacillati</taxon>
        <taxon>Actinomycetota</taxon>
        <taxon>Actinomycetes</taxon>
        <taxon>Micrococcales</taxon>
        <taxon>Intrasporangiaceae</taxon>
        <taxon>Terrabacter</taxon>
    </lineage>
</organism>